<feature type="compositionally biased region" description="Polar residues" evidence="2">
    <location>
        <begin position="822"/>
        <end position="832"/>
    </location>
</feature>
<feature type="region of interest" description="Disordered" evidence="2">
    <location>
        <begin position="811"/>
        <end position="832"/>
    </location>
</feature>
<dbReference type="SMART" id="SM00292">
    <property type="entry name" value="BRCT"/>
    <property type="match status" value="3"/>
</dbReference>
<feature type="domain" description="BRCT" evidence="3">
    <location>
        <begin position="141"/>
        <end position="239"/>
    </location>
</feature>
<feature type="domain" description="BRCT" evidence="3">
    <location>
        <begin position="53"/>
        <end position="124"/>
    </location>
</feature>
<reference evidence="4" key="1">
    <citation type="submission" date="2022-01" db="EMBL/GenBank/DDBJ databases">
        <title>Comparative genomics reveals a dynamic genome evolution in the ectomycorrhizal milk-cap (Lactarius) mushrooms.</title>
        <authorList>
            <consortium name="DOE Joint Genome Institute"/>
            <person name="Lebreton A."/>
            <person name="Tang N."/>
            <person name="Kuo A."/>
            <person name="LaButti K."/>
            <person name="Drula E."/>
            <person name="Barry K."/>
            <person name="Clum A."/>
            <person name="Lipzen A."/>
            <person name="Mousain D."/>
            <person name="Ng V."/>
            <person name="Wang R."/>
            <person name="Wang X."/>
            <person name="Dai Y."/>
            <person name="Henrissat B."/>
            <person name="Grigoriev I.V."/>
            <person name="Guerin-Laguette A."/>
            <person name="Yu F."/>
            <person name="Martin F.M."/>
        </authorList>
    </citation>
    <scope>NUCLEOTIDE SEQUENCE</scope>
    <source>
        <strain evidence="4">QP</strain>
    </source>
</reference>
<name>A0AAD4LQQ5_9AGAM</name>
<feature type="compositionally biased region" description="Basic residues" evidence="2">
    <location>
        <begin position="1"/>
        <end position="12"/>
    </location>
</feature>
<keyword evidence="5" id="KW-1185">Reference proteome</keyword>
<feature type="domain" description="BRCT" evidence="3">
    <location>
        <begin position="409"/>
        <end position="500"/>
    </location>
</feature>
<comment type="caution">
    <text evidence="4">The sequence shown here is derived from an EMBL/GenBank/DDBJ whole genome shotgun (WGS) entry which is preliminary data.</text>
</comment>
<protein>
    <recommendedName>
        <fullName evidence="3">BRCT domain-containing protein</fullName>
    </recommendedName>
</protein>
<organism evidence="4 5">
    <name type="scientific">Lactarius akahatsu</name>
    <dbReference type="NCBI Taxonomy" id="416441"/>
    <lineage>
        <taxon>Eukaryota</taxon>
        <taxon>Fungi</taxon>
        <taxon>Dikarya</taxon>
        <taxon>Basidiomycota</taxon>
        <taxon>Agaricomycotina</taxon>
        <taxon>Agaricomycetes</taxon>
        <taxon>Russulales</taxon>
        <taxon>Russulaceae</taxon>
        <taxon>Lactarius</taxon>
    </lineage>
</organism>
<dbReference type="AlphaFoldDB" id="A0AAD4LQQ5"/>
<dbReference type="CDD" id="cd17731">
    <property type="entry name" value="BRCT_TopBP1_rpt2_like"/>
    <property type="match status" value="1"/>
</dbReference>
<dbReference type="InterPro" id="IPR001357">
    <property type="entry name" value="BRCT_dom"/>
</dbReference>
<dbReference type="InterPro" id="IPR036420">
    <property type="entry name" value="BRCT_dom_sf"/>
</dbReference>
<evidence type="ECO:0000256" key="2">
    <source>
        <dbReference type="SAM" id="MobiDB-lite"/>
    </source>
</evidence>
<feature type="compositionally biased region" description="Basic and acidic residues" evidence="2">
    <location>
        <begin position="19"/>
        <end position="28"/>
    </location>
</feature>
<dbReference type="Pfam" id="PF00533">
    <property type="entry name" value="BRCT"/>
    <property type="match status" value="1"/>
</dbReference>
<evidence type="ECO:0000259" key="3">
    <source>
        <dbReference type="PROSITE" id="PS50172"/>
    </source>
</evidence>
<dbReference type="PANTHER" id="PTHR13561:SF20">
    <property type="entry name" value="DNA TOPOISOMERASE 2-BINDING PROTEIN 1"/>
    <property type="match status" value="1"/>
</dbReference>
<dbReference type="Proteomes" id="UP001201163">
    <property type="component" value="Unassembled WGS sequence"/>
</dbReference>
<dbReference type="Pfam" id="PF12738">
    <property type="entry name" value="PTCB-BRCT"/>
    <property type="match status" value="2"/>
</dbReference>
<dbReference type="SUPFAM" id="SSF52113">
    <property type="entry name" value="BRCT domain"/>
    <property type="match status" value="3"/>
</dbReference>
<feature type="region of interest" description="Disordered" evidence="2">
    <location>
        <begin position="313"/>
        <end position="360"/>
    </location>
</feature>
<dbReference type="PROSITE" id="PS50172">
    <property type="entry name" value="BRCT"/>
    <property type="match status" value="3"/>
</dbReference>
<feature type="region of interest" description="Disordered" evidence="2">
    <location>
        <begin position="620"/>
        <end position="650"/>
    </location>
</feature>
<feature type="region of interest" description="Disordered" evidence="2">
    <location>
        <begin position="248"/>
        <end position="279"/>
    </location>
</feature>
<dbReference type="PANTHER" id="PTHR13561">
    <property type="entry name" value="DNA REPLICATION REGULATOR DPB11-RELATED"/>
    <property type="match status" value="1"/>
</dbReference>
<feature type="region of interest" description="Disordered" evidence="2">
    <location>
        <begin position="1"/>
        <end position="42"/>
    </location>
</feature>
<feature type="compositionally biased region" description="Polar residues" evidence="2">
    <location>
        <begin position="691"/>
        <end position="701"/>
    </location>
</feature>
<evidence type="ECO:0000256" key="1">
    <source>
        <dbReference type="ARBA" id="ARBA00022737"/>
    </source>
</evidence>
<dbReference type="GO" id="GO:0007095">
    <property type="term" value="P:mitotic G2 DNA damage checkpoint signaling"/>
    <property type="evidence" value="ECO:0007669"/>
    <property type="project" value="TreeGrafter"/>
</dbReference>
<keyword evidence="1" id="KW-0677">Repeat</keyword>
<dbReference type="Gene3D" id="3.40.50.10190">
    <property type="entry name" value="BRCT domain"/>
    <property type="match status" value="4"/>
</dbReference>
<sequence>MTRRVNRSKKVPGVKLRPARPEEGRTLAEQRTPPPSSRLSDAPEDFEISFIDTCPRPFRGFTICTTGVDRSTIFPKAGEMGANTTAAFTDYVTHLIAEEHGGAKYWVERKIPIVRPSWIQDTFEIWQRGDDFDFAAKVEEHRLPTFSGITLCVSGIEDLDRRTTINRTITEHRGKYAKTIERPVRVTHLLCSGDDETDKMRYARKFNERGEADIKLVWEEWFWDSLDFGGRFEETAYLITRPRPERRRLPPLHHLSCKEPEPPEEQPQVEADAPDEEEMAVARRVPGATLRVWESLLAPRGYTKVGSELVKAGPAEAPKSTPEPSLPPSGAKRDKGKGRALNPPSPPRTRKGRSALGTFSRSKSFAPCTASIMEDHSTSTPRQPFRKAHSLFLPQLEPTAHVAREPDGSKLPIFAGLRFRVRAEARSVSVRSAIESCGGTWVENEDEEERIDFVIVRLVSGSKLYVDEADATLKPRYRTECWLEGCLSRERICSVDEHPSFSPLSHTIHLPSVVLSPSGLDLAEDTWVKRLSRALGITHAPAFSRSTTHLLCPGATGAKYTRARTWNTPVVDMYWLSHIARTGTLPLPEMFLVPDSRLPDADMRHTTIPAKVPDLAQAEQTTTLPQRTPPVHTLPLQTTQPEIGPANQELSFGQPSLLADRDEVVPSSSPTLPPLSSPSGSSRPRSFSLSAHTSNPSNHSTGPVPAAGSDTEDDDEAAPRVPSSNTPSPLKMPSDQSDPAARALHESISNLLGKRSVGAMSMGEHGEPPPRRKRARPRSKPDAGGAETGIGIAIDAGVSNIHLPPVSMYTTSFAFGDEPENGNPNSNAALDDSMSSGLQAVYEDPSQAAERRKLISLLNGAPGQSRMREERIHRAAAAAHSNVASNSGRMAGF</sequence>
<dbReference type="GO" id="GO:0006270">
    <property type="term" value="P:DNA replication initiation"/>
    <property type="evidence" value="ECO:0007669"/>
    <property type="project" value="TreeGrafter"/>
</dbReference>
<gene>
    <name evidence="4" type="ORF">EDB92DRAFT_1943153</name>
</gene>
<proteinExistence type="predicted"/>
<dbReference type="InterPro" id="IPR059215">
    <property type="entry name" value="BRCT2_TopBP1-like"/>
</dbReference>
<feature type="compositionally biased region" description="Low complexity" evidence="2">
    <location>
        <begin position="677"/>
        <end position="690"/>
    </location>
</feature>
<dbReference type="GO" id="GO:0033314">
    <property type="term" value="P:mitotic DNA replication checkpoint signaling"/>
    <property type="evidence" value="ECO:0007669"/>
    <property type="project" value="TreeGrafter"/>
</dbReference>
<feature type="region of interest" description="Disordered" evidence="2">
    <location>
        <begin position="662"/>
        <end position="788"/>
    </location>
</feature>
<dbReference type="EMBL" id="JAKELL010000011">
    <property type="protein sequence ID" value="KAH8995665.1"/>
    <property type="molecule type" value="Genomic_DNA"/>
</dbReference>
<evidence type="ECO:0000313" key="4">
    <source>
        <dbReference type="EMBL" id="KAH8995665.1"/>
    </source>
</evidence>
<evidence type="ECO:0000313" key="5">
    <source>
        <dbReference type="Proteomes" id="UP001201163"/>
    </source>
</evidence>
<accession>A0AAD4LQQ5</accession>